<dbReference type="SUPFAM" id="SSF49503">
    <property type="entry name" value="Cupredoxins"/>
    <property type="match status" value="1"/>
</dbReference>
<dbReference type="GO" id="GO:0046872">
    <property type="term" value="F:metal ion binding"/>
    <property type="evidence" value="ECO:0007669"/>
    <property type="project" value="UniProtKB-KW"/>
</dbReference>
<dbReference type="PROSITE" id="PS00196">
    <property type="entry name" value="COPPER_BLUE"/>
    <property type="match status" value="1"/>
</dbReference>
<name>A0ABD3HN99_9MARC</name>
<evidence type="ECO:0000256" key="4">
    <source>
        <dbReference type="SAM" id="MobiDB-lite"/>
    </source>
</evidence>
<feature type="signal peptide" evidence="6">
    <location>
        <begin position="1"/>
        <end position="24"/>
    </location>
</feature>
<feature type="compositionally biased region" description="Low complexity" evidence="4">
    <location>
        <begin position="141"/>
        <end position="157"/>
    </location>
</feature>
<evidence type="ECO:0000256" key="2">
    <source>
        <dbReference type="ARBA" id="ARBA00023008"/>
    </source>
</evidence>
<evidence type="ECO:0000256" key="6">
    <source>
        <dbReference type="SAM" id="SignalP"/>
    </source>
</evidence>
<proteinExistence type="predicted"/>
<evidence type="ECO:0000256" key="3">
    <source>
        <dbReference type="ARBA" id="ARBA00023180"/>
    </source>
</evidence>
<dbReference type="Proteomes" id="UP001633002">
    <property type="component" value="Unassembled WGS sequence"/>
</dbReference>
<keyword evidence="5" id="KW-0472">Membrane</keyword>
<evidence type="ECO:0000256" key="5">
    <source>
        <dbReference type="SAM" id="Phobius"/>
    </source>
</evidence>
<organism evidence="8 9">
    <name type="scientific">Riccia sorocarpa</name>
    <dbReference type="NCBI Taxonomy" id="122646"/>
    <lineage>
        <taxon>Eukaryota</taxon>
        <taxon>Viridiplantae</taxon>
        <taxon>Streptophyta</taxon>
        <taxon>Embryophyta</taxon>
        <taxon>Marchantiophyta</taxon>
        <taxon>Marchantiopsida</taxon>
        <taxon>Marchantiidae</taxon>
        <taxon>Marchantiales</taxon>
        <taxon>Ricciaceae</taxon>
        <taxon>Riccia</taxon>
    </lineage>
</organism>
<keyword evidence="9" id="KW-1185">Reference proteome</keyword>
<reference evidence="8 9" key="1">
    <citation type="submission" date="2024-09" db="EMBL/GenBank/DDBJ databases">
        <title>Chromosome-scale assembly of Riccia sorocarpa.</title>
        <authorList>
            <person name="Paukszto L."/>
        </authorList>
    </citation>
    <scope>NUCLEOTIDE SEQUENCE [LARGE SCALE GENOMIC DNA]</scope>
    <source>
        <strain evidence="8">LP-2024</strain>
        <tissue evidence="8">Aerial parts of the thallus</tissue>
    </source>
</reference>
<dbReference type="InterPro" id="IPR008972">
    <property type="entry name" value="Cupredoxin"/>
</dbReference>
<evidence type="ECO:0000313" key="8">
    <source>
        <dbReference type="EMBL" id="KAL3693075.1"/>
    </source>
</evidence>
<feature type="chain" id="PRO_5044797305" description="Phytocyanin domain-containing protein" evidence="6">
    <location>
        <begin position="25"/>
        <end position="182"/>
    </location>
</feature>
<protein>
    <recommendedName>
        <fullName evidence="7">Phytocyanin domain-containing protein</fullName>
    </recommendedName>
</protein>
<dbReference type="Gene3D" id="2.60.40.420">
    <property type="entry name" value="Cupredoxins - blue copper proteins"/>
    <property type="match status" value="1"/>
</dbReference>
<dbReference type="CDD" id="cd04216">
    <property type="entry name" value="Phytocyanin"/>
    <property type="match status" value="1"/>
</dbReference>
<dbReference type="Pfam" id="PF02298">
    <property type="entry name" value="Cu_bind_like"/>
    <property type="match status" value="1"/>
</dbReference>
<keyword evidence="6" id="KW-0732">Signal</keyword>
<gene>
    <name evidence="8" type="ORF">R1sor_006726</name>
</gene>
<dbReference type="InterPro" id="IPR028871">
    <property type="entry name" value="BlueCu_1_BS"/>
</dbReference>
<dbReference type="EMBL" id="JBJQOH010000003">
    <property type="protein sequence ID" value="KAL3693075.1"/>
    <property type="molecule type" value="Genomic_DNA"/>
</dbReference>
<feature type="transmembrane region" description="Helical" evidence="5">
    <location>
        <begin position="161"/>
        <end position="181"/>
    </location>
</feature>
<keyword evidence="5" id="KW-0812">Transmembrane</keyword>
<feature type="domain" description="Phytocyanin" evidence="7">
    <location>
        <begin position="25"/>
        <end position="125"/>
    </location>
</feature>
<dbReference type="PANTHER" id="PTHR33021:SF339">
    <property type="entry name" value="OS07G0570600 PROTEIN"/>
    <property type="match status" value="1"/>
</dbReference>
<feature type="region of interest" description="Disordered" evidence="4">
    <location>
        <begin position="131"/>
        <end position="157"/>
    </location>
</feature>
<dbReference type="PANTHER" id="PTHR33021">
    <property type="entry name" value="BLUE COPPER PROTEIN"/>
    <property type="match status" value="1"/>
</dbReference>
<evidence type="ECO:0000256" key="1">
    <source>
        <dbReference type="ARBA" id="ARBA00022723"/>
    </source>
</evidence>
<evidence type="ECO:0000313" key="9">
    <source>
        <dbReference type="Proteomes" id="UP001633002"/>
    </source>
</evidence>
<keyword evidence="2" id="KW-0186">Copper</keyword>
<keyword evidence="3" id="KW-0325">Glycoprotein</keyword>
<accession>A0ABD3HN99</accession>
<comment type="caution">
    <text evidence="8">The sequence shown here is derived from an EMBL/GenBank/DDBJ whole genome shotgun (WGS) entry which is preliminary data.</text>
</comment>
<dbReference type="InterPro" id="IPR039391">
    <property type="entry name" value="Phytocyanin-like"/>
</dbReference>
<dbReference type="FunFam" id="2.60.40.420:FF:000003">
    <property type="entry name" value="Blue copper"/>
    <property type="match status" value="1"/>
</dbReference>
<dbReference type="InterPro" id="IPR003245">
    <property type="entry name" value="Phytocyanin_dom"/>
</dbReference>
<dbReference type="AlphaFoldDB" id="A0ABD3HN99"/>
<dbReference type="PROSITE" id="PS51485">
    <property type="entry name" value="PHYTOCYANIN"/>
    <property type="match status" value="1"/>
</dbReference>
<sequence length="182" mass="18533">MARQGRGMALLVLVAFGLVAVASATEYPVADGWKIPPTTTYYSDWLADKSFVPGDVLVFEYTAGSHSVLEVTKSKYDTCDTTSPISSHVAGSDKITLGKAGTYYYLCGVPGHCDANQKITITVDAAAAPVGAPSTNSTGTPKASPKAAPAPAKPPSGSASGLHAGGALVLSVVMVFVASLVL</sequence>
<keyword evidence="1" id="KW-0479">Metal-binding</keyword>
<evidence type="ECO:0000259" key="7">
    <source>
        <dbReference type="PROSITE" id="PS51485"/>
    </source>
</evidence>
<keyword evidence="5" id="KW-1133">Transmembrane helix</keyword>